<dbReference type="GO" id="GO:0046872">
    <property type="term" value="F:metal ion binding"/>
    <property type="evidence" value="ECO:0007669"/>
    <property type="project" value="UniProtKB-KW"/>
</dbReference>
<dbReference type="Proteomes" id="UP000306416">
    <property type="component" value="Unassembled WGS sequence"/>
</dbReference>
<keyword evidence="7" id="KW-0411">Iron-sulfur</keyword>
<dbReference type="InterPro" id="IPR017900">
    <property type="entry name" value="4Fe4S_Fe_S_CS"/>
</dbReference>
<sequence length="259" mass="27687">MNQTIHLIYFSPTGATRKTVTAIAQGLGTGKVLHHDLTRVREGIDLTLDEGIAVIGFPVYAGRVPELFLQRIERLQAAGMPVVIAAVYGNRAFEDALLEMADVCRAKGFSVSAAGAFIGEHSYATDSHPVALGRPDRDDLGRAVEFGTLASRAAADPSRREPQIPGAFPYKERPPLGGAAPDTDEGLCTLCGACAEICPTFVIEVGDAVRTNAAGCIKCCACTRVCPPGARTMNHPSVAERRQMLVDSCSRRKEPDFFL</sequence>
<organism evidence="10 11">
    <name type="scientific">Geomonas terrae</name>
    <dbReference type="NCBI Taxonomy" id="2562681"/>
    <lineage>
        <taxon>Bacteria</taxon>
        <taxon>Pseudomonadati</taxon>
        <taxon>Thermodesulfobacteriota</taxon>
        <taxon>Desulfuromonadia</taxon>
        <taxon>Geobacterales</taxon>
        <taxon>Geobacteraceae</taxon>
        <taxon>Geomonas</taxon>
    </lineage>
</organism>
<dbReference type="Gene3D" id="3.30.70.20">
    <property type="match status" value="1"/>
</dbReference>
<keyword evidence="1" id="KW-0813">Transport</keyword>
<keyword evidence="2" id="KW-0004">4Fe-4S</keyword>
<comment type="caution">
    <text evidence="10">The sequence shown here is derived from an EMBL/GenBank/DDBJ whole genome shotgun (WGS) entry which is preliminary data.</text>
</comment>
<dbReference type="InterPro" id="IPR017896">
    <property type="entry name" value="4Fe4S_Fe-S-bd"/>
</dbReference>
<evidence type="ECO:0000256" key="6">
    <source>
        <dbReference type="ARBA" id="ARBA00023004"/>
    </source>
</evidence>
<evidence type="ECO:0000313" key="10">
    <source>
        <dbReference type="EMBL" id="TGU71575.1"/>
    </source>
</evidence>
<keyword evidence="5" id="KW-0249">Electron transport</keyword>
<feature type="region of interest" description="Disordered" evidence="8">
    <location>
        <begin position="155"/>
        <end position="176"/>
    </location>
</feature>
<dbReference type="PROSITE" id="PS00198">
    <property type="entry name" value="4FE4S_FER_1"/>
    <property type="match status" value="1"/>
</dbReference>
<feature type="domain" description="4Fe-4S ferredoxin-type" evidence="9">
    <location>
        <begin position="179"/>
        <end position="208"/>
    </location>
</feature>
<keyword evidence="11" id="KW-1185">Reference proteome</keyword>
<evidence type="ECO:0000256" key="4">
    <source>
        <dbReference type="ARBA" id="ARBA00022737"/>
    </source>
</evidence>
<accession>A0A4S1CDM3</accession>
<dbReference type="PROSITE" id="PS51379">
    <property type="entry name" value="4FE4S_FER_2"/>
    <property type="match status" value="2"/>
</dbReference>
<evidence type="ECO:0000313" key="11">
    <source>
        <dbReference type="Proteomes" id="UP000306416"/>
    </source>
</evidence>
<dbReference type="Pfam" id="PF00037">
    <property type="entry name" value="Fer4"/>
    <property type="match status" value="1"/>
</dbReference>
<gene>
    <name evidence="10" type="ORF">E4633_14790</name>
</gene>
<keyword evidence="4" id="KW-0677">Repeat</keyword>
<feature type="domain" description="4Fe-4S ferredoxin-type" evidence="9">
    <location>
        <begin position="209"/>
        <end position="236"/>
    </location>
</feature>
<evidence type="ECO:0000256" key="3">
    <source>
        <dbReference type="ARBA" id="ARBA00022723"/>
    </source>
</evidence>
<name>A0A4S1CDM3_9BACT</name>
<dbReference type="EMBL" id="SRSC01000003">
    <property type="protein sequence ID" value="TGU71575.1"/>
    <property type="molecule type" value="Genomic_DNA"/>
</dbReference>
<evidence type="ECO:0000259" key="9">
    <source>
        <dbReference type="PROSITE" id="PS51379"/>
    </source>
</evidence>
<proteinExistence type="predicted"/>
<dbReference type="AlphaFoldDB" id="A0A4S1CDM3"/>
<dbReference type="InterPro" id="IPR029039">
    <property type="entry name" value="Flavoprotein-like_sf"/>
</dbReference>
<evidence type="ECO:0000256" key="8">
    <source>
        <dbReference type="SAM" id="MobiDB-lite"/>
    </source>
</evidence>
<dbReference type="GO" id="GO:0051539">
    <property type="term" value="F:4 iron, 4 sulfur cluster binding"/>
    <property type="evidence" value="ECO:0007669"/>
    <property type="project" value="UniProtKB-KW"/>
</dbReference>
<dbReference type="Gene3D" id="3.40.50.360">
    <property type="match status" value="1"/>
</dbReference>
<dbReference type="SUPFAM" id="SSF52218">
    <property type="entry name" value="Flavoproteins"/>
    <property type="match status" value="1"/>
</dbReference>
<protein>
    <submittedName>
        <fullName evidence="10">FeS-binding protein</fullName>
    </submittedName>
</protein>
<evidence type="ECO:0000256" key="5">
    <source>
        <dbReference type="ARBA" id="ARBA00022982"/>
    </source>
</evidence>
<evidence type="ECO:0000256" key="7">
    <source>
        <dbReference type="ARBA" id="ARBA00023014"/>
    </source>
</evidence>
<dbReference type="PANTHER" id="PTHR43687:SF6">
    <property type="entry name" value="L-ASPARTATE SEMIALDEHYDE SULFURTRANSFERASE IRON-SULFUR SUBUNIT"/>
    <property type="match status" value="1"/>
</dbReference>
<evidence type="ECO:0000256" key="1">
    <source>
        <dbReference type="ARBA" id="ARBA00022448"/>
    </source>
</evidence>
<dbReference type="PANTHER" id="PTHR43687">
    <property type="entry name" value="ADENYLYLSULFATE REDUCTASE, BETA SUBUNIT"/>
    <property type="match status" value="1"/>
</dbReference>
<dbReference type="InterPro" id="IPR050572">
    <property type="entry name" value="Fe-S_Ferredoxin"/>
</dbReference>
<evidence type="ECO:0000256" key="2">
    <source>
        <dbReference type="ARBA" id="ARBA00022485"/>
    </source>
</evidence>
<reference evidence="10 11" key="1">
    <citation type="submission" date="2019-04" db="EMBL/GenBank/DDBJ databases">
        <title>Geobacter oryzae sp. nov., ferric-reducing bacteria isolated from paddy soil.</title>
        <authorList>
            <person name="Xu Z."/>
            <person name="Masuda Y."/>
            <person name="Itoh H."/>
            <person name="Senoo K."/>
        </authorList>
    </citation>
    <scope>NUCLEOTIDE SEQUENCE [LARGE SCALE GENOMIC DNA]</scope>
    <source>
        <strain evidence="10 11">Red111</strain>
    </source>
</reference>
<keyword evidence="3" id="KW-0479">Metal-binding</keyword>
<dbReference type="RefSeq" id="WP_135871290.1">
    <property type="nucleotide sequence ID" value="NZ_SRSC01000003.1"/>
</dbReference>
<keyword evidence="6" id="KW-0408">Iron</keyword>
<dbReference type="SUPFAM" id="SSF54862">
    <property type="entry name" value="4Fe-4S ferredoxins"/>
    <property type="match status" value="1"/>
</dbReference>